<reference evidence="3 4" key="1">
    <citation type="submission" date="2018-12" db="EMBL/GenBank/DDBJ databases">
        <title>Complete Genome Sequence of the Corallopyronin A producing Myxobacterium Corallococcus coralloides B035.</title>
        <authorList>
            <person name="Bouhired S.M."/>
            <person name="Rupp O."/>
            <person name="Blom J."/>
            <person name="Schaeberle T.F."/>
            <person name="Kehraus S."/>
            <person name="Schiefer A."/>
            <person name="Pfarr K."/>
            <person name="Goesmann A."/>
            <person name="Hoerauf A."/>
            <person name="Koenig G.M."/>
        </authorList>
    </citation>
    <scope>NUCLEOTIDE SEQUENCE [LARGE SCALE GENOMIC DNA]</scope>
    <source>
        <strain evidence="3 4">B035</strain>
    </source>
</reference>
<keyword evidence="1" id="KW-0175">Coiled coil</keyword>
<accession>A0A410S2D7</accession>
<feature type="signal peptide" evidence="2">
    <location>
        <begin position="1"/>
        <end position="23"/>
    </location>
</feature>
<dbReference type="NCBIfam" id="TIGR02268">
    <property type="entry name" value="Myxococcus xanthus paralogous family TIGR02268"/>
    <property type="match status" value="1"/>
</dbReference>
<dbReference type="RefSeq" id="WP_240672563.1">
    <property type="nucleotide sequence ID" value="NZ_CP034669.1"/>
</dbReference>
<name>A0A410S2D7_CORCK</name>
<keyword evidence="2" id="KW-0732">Signal</keyword>
<evidence type="ECO:0000313" key="3">
    <source>
        <dbReference type="EMBL" id="QAT88248.1"/>
    </source>
</evidence>
<protein>
    <recommendedName>
        <fullName evidence="5">DUF2381 family protein</fullName>
    </recommendedName>
</protein>
<evidence type="ECO:0000256" key="2">
    <source>
        <dbReference type="SAM" id="SignalP"/>
    </source>
</evidence>
<evidence type="ECO:0000313" key="4">
    <source>
        <dbReference type="Proteomes" id="UP000288758"/>
    </source>
</evidence>
<evidence type="ECO:0000256" key="1">
    <source>
        <dbReference type="SAM" id="Coils"/>
    </source>
</evidence>
<dbReference type="InterPro" id="IPR011754">
    <property type="entry name" value="Mxa_paralog_2268"/>
</dbReference>
<gene>
    <name evidence="3" type="ORF">EJ065_6723</name>
</gene>
<dbReference type="Proteomes" id="UP000288758">
    <property type="component" value="Chromosome"/>
</dbReference>
<organism evidence="3 4">
    <name type="scientific">Corallococcus coralloides</name>
    <name type="common">Myxococcus coralloides</name>
    <dbReference type="NCBI Taxonomy" id="184914"/>
    <lineage>
        <taxon>Bacteria</taxon>
        <taxon>Pseudomonadati</taxon>
        <taxon>Myxococcota</taxon>
        <taxon>Myxococcia</taxon>
        <taxon>Myxococcales</taxon>
        <taxon>Cystobacterineae</taxon>
        <taxon>Myxococcaceae</taxon>
        <taxon>Corallococcus</taxon>
    </lineage>
</organism>
<evidence type="ECO:0008006" key="5">
    <source>
        <dbReference type="Google" id="ProtNLM"/>
    </source>
</evidence>
<feature type="chain" id="PRO_5019303946" description="DUF2381 family protein" evidence="2">
    <location>
        <begin position="24"/>
        <end position="299"/>
    </location>
</feature>
<dbReference type="AlphaFoldDB" id="A0A410S2D7"/>
<proteinExistence type="predicted"/>
<feature type="coiled-coil region" evidence="1">
    <location>
        <begin position="137"/>
        <end position="164"/>
    </location>
</feature>
<dbReference type="EMBL" id="CP034669">
    <property type="protein sequence ID" value="QAT88248.1"/>
    <property type="molecule type" value="Genomic_DNA"/>
</dbReference>
<dbReference type="Pfam" id="PF09544">
    <property type="entry name" value="DUF2381"/>
    <property type="match status" value="1"/>
</dbReference>
<sequence>MPRFATLLFLLLAAAAPAQPAPAALERQERRLSLPDSDSEPVPEVRVAAGGVTLLLFDTPLDRASVELEGRERFRFVDVGERMLALEPAADLGPGERLGLRLRFSDGARPEQAVFVLVTRPAVFDGRVQVFRRAQSIPALQAALAEAREQLKAKEAELAALRTRSAASGPSGLALSGLLGDRGVKARQINILRWQRTKDLLILTRGTAFRADTWGVVSVEVRNDGKAPWAPVEAWLTNLQSGERAPVLGVHARQPQLMPGEVTMVVVEVDAPWPPDTEFHLELLDASGTRRLLVPHVVL</sequence>